<protein>
    <recommendedName>
        <fullName evidence="1">RNase H type-1 domain-containing protein</fullName>
    </recommendedName>
</protein>
<sequence>MILILCLMIIMKTMNVLRFDGGSNPNPGRCAGAYVLYDNNSDKIAEGGQYIEHGTNNIGEYTGLVIGLQRCVELGISNLRVEGDSLLVISQVTGKWKVKHEGLKPLHAKATELSKKIMTIEFGHIRREYNSYADSLSDKTLEIKMNWEL</sequence>
<dbReference type="Gene3D" id="3.30.420.10">
    <property type="entry name" value="Ribonuclease H-like superfamily/Ribonuclease H"/>
    <property type="match status" value="1"/>
</dbReference>
<feature type="domain" description="RNase H type-1" evidence="1">
    <location>
        <begin position="11"/>
        <end position="142"/>
    </location>
</feature>
<dbReference type="PROSITE" id="PS50879">
    <property type="entry name" value="RNASE_H_1"/>
    <property type="match status" value="1"/>
</dbReference>
<proteinExistence type="predicted"/>
<name>A0A6C0KHS0_9ZZZZ</name>
<dbReference type="GO" id="GO:0003676">
    <property type="term" value="F:nucleic acid binding"/>
    <property type="evidence" value="ECO:0007669"/>
    <property type="project" value="InterPro"/>
</dbReference>
<dbReference type="GO" id="GO:0004523">
    <property type="term" value="F:RNA-DNA hybrid ribonuclease activity"/>
    <property type="evidence" value="ECO:0007669"/>
    <property type="project" value="InterPro"/>
</dbReference>
<dbReference type="CDD" id="cd09279">
    <property type="entry name" value="RNase_HI_like"/>
    <property type="match status" value="1"/>
</dbReference>
<dbReference type="PANTHER" id="PTHR48475:SF1">
    <property type="entry name" value="RNASE H TYPE-1 DOMAIN-CONTAINING PROTEIN"/>
    <property type="match status" value="1"/>
</dbReference>
<evidence type="ECO:0000313" key="2">
    <source>
        <dbReference type="EMBL" id="QHU15878.1"/>
    </source>
</evidence>
<reference evidence="2" key="1">
    <citation type="journal article" date="2020" name="Nature">
        <title>Giant virus diversity and host interactions through global metagenomics.</title>
        <authorList>
            <person name="Schulz F."/>
            <person name="Roux S."/>
            <person name="Paez-Espino D."/>
            <person name="Jungbluth S."/>
            <person name="Walsh D.A."/>
            <person name="Denef V.J."/>
            <person name="McMahon K.D."/>
            <person name="Konstantinidis K.T."/>
            <person name="Eloe-Fadrosh E.A."/>
            <person name="Kyrpides N.C."/>
            <person name="Woyke T."/>
        </authorList>
    </citation>
    <scope>NUCLEOTIDE SEQUENCE</scope>
    <source>
        <strain evidence="2">GVMAG-S-3300010158-109</strain>
    </source>
</reference>
<dbReference type="SUPFAM" id="SSF53098">
    <property type="entry name" value="Ribonuclease H-like"/>
    <property type="match status" value="1"/>
</dbReference>
<organism evidence="2">
    <name type="scientific">viral metagenome</name>
    <dbReference type="NCBI Taxonomy" id="1070528"/>
    <lineage>
        <taxon>unclassified sequences</taxon>
        <taxon>metagenomes</taxon>
        <taxon>organismal metagenomes</taxon>
    </lineage>
</organism>
<dbReference type="EMBL" id="MN740869">
    <property type="protein sequence ID" value="QHU15878.1"/>
    <property type="molecule type" value="Genomic_DNA"/>
</dbReference>
<dbReference type="InterPro" id="IPR012337">
    <property type="entry name" value="RNaseH-like_sf"/>
</dbReference>
<dbReference type="AlphaFoldDB" id="A0A6C0KHS0"/>
<dbReference type="InterPro" id="IPR002156">
    <property type="entry name" value="RNaseH_domain"/>
</dbReference>
<dbReference type="PANTHER" id="PTHR48475">
    <property type="entry name" value="RIBONUCLEASE H"/>
    <property type="match status" value="1"/>
</dbReference>
<accession>A0A6C0KHS0</accession>
<evidence type="ECO:0000259" key="1">
    <source>
        <dbReference type="PROSITE" id="PS50879"/>
    </source>
</evidence>
<dbReference type="Pfam" id="PF13456">
    <property type="entry name" value="RVT_3"/>
    <property type="match status" value="1"/>
</dbReference>
<dbReference type="InterPro" id="IPR036397">
    <property type="entry name" value="RNaseH_sf"/>
</dbReference>